<gene>
    <name evidence="1" type="ORF">BLIN101_00673</name>
</gene>
<dbReference type="Gene3D" id="3.40.50.1820">
    <property type="entry name" value="alpha/beta hydrolase"/>
    <property type="match status" value="1"/>
</dbReference>
<name>A0A2H1HWB9_BRELN</name>
<dbReference type="InterPro" id="IPR000073">
    <property type="entry name" value="AB_hydrolase_1"/>
</dbReference>
<dbReference type="GO" id="GO:0047570">
    <property type="term" value="F:3-oxoadipate enol-lactonase activity"/>
    <property type="evidence" value="ECO:0007669"/>
    <property type="project" value="UniProtKB-EC"/>
</dbReference>
<dbReference type="PANTHER" id="PTHR43798">
    <property type="entry name" value="MONOACYLGLYCEROL LIPASE"/>
    <property type="match status" value="1"/>
</dbReference>
<evidence type="ECO:0000313" key="2">
    <source>
        <dbReference type="Proteomes" id="UP000234498"/>
    </source>
</evidence>
<dbReference type="EC" id="3.1.1.24" evidence="1"/>
<dbReference type="GeneID" id="303221134"/>
<dbReference type="InterPro" id="IPR029058">
    <property type="entry name" value="AB_hydrolase_fold"/>
</dbReference>
<keyword evidence="1" id="KW-0378">Hydrolase</keyword>
<accession>A0A2H1HWB9</accession>
<dbReference type="Proteomes" id="UP000234498">
    <property type="component" value="Unassembled WGS sequence"/>
</dbReference>
<dbReference type="OrthoDB" id="9802489at2"/>
<dbReference type="AlphaFoldDB" id="A0A2H1HWB9"/>
<dbReference type="InterPro" id="IPR050266">
    <property type="entry name" value="AB_hydrolase_sf"/>
</dbReference>
<dbReference type="EMBL" id="FXZA01000001">
    <property type="protein sequence ID" value="SMX67235.1"/>
    <property type="molecule type" value="Genomic_DNA"/>
</dbReference>
<reference evidence="1 2" key="1">
    <citation type="submission" date="2017-03" db="EMBL/GenBank/DDBJ databases">
        <authorList>
            <person name="Afonso C.L."/>
            <person name="Miller P.J."/>
            <person name="Scott M.A."/>
            <person name="Spackman E."/>
            <person name="Goraichik I."/>
            <person name="Dimitrov K.M."/>
            <person name="Suarez D.L."/>
            <person name="Swayne D.E."/>
        </authorList>
    </citation>
    <scope>NUCLEOTIDE SEQUENCE [LARGE SCALE GENOMIC DNA]</scope>
    <source>
        <strain evidence="1 2">Mu101</strain>
    </source>
</reference>
<evidence type="ECO:0000313" key="1">
    <source>
        <dbReference type="EMBL" id="SMX67235.1"/>
    </source>
</evidence>
<dbReference type="RefSeq" id="WP_101593724.1">
    <property type="nucleotide sequence ID" value="NZ_CP026734.1"/>
</dbReference>
<dbReference type="SUPFAM" id="SSF53474">
    <property type="entry name" value="alpha/beta-Hydrolases"/>
    <property type="match status" value="1"/>
</dbReference>
<protein>
    <submittedName>
        <fullName evidence="1">3-oxoadipate enol-lactonase</fullName>
        <ecNumber evidence="1">3.1.1.24</ecNumber>
    </submittedName>
</protein>
<proteinExistence type="predicted"/>
<dbReference type="Pfam" id="PF12697">
    <property type="entry name" value="Abhydrolase_6"/>
    <property type="match status" value="1"/>
</dbReference>
<sequence>MRIAVRAFNDNPGSPVIVFGNALGTRMPLWTPVAARLADDFQIYLTDLPGHTVTAGDSLAEAAAPLTVEALASGVVESLAELGVESFAYCGVSISGGVGLTLALNHPDSLTGLVACATAEKFGTPESWDERIAEVRSDGTRGLVDDTADRWFAAGFLGEDIATGHLILSDLALVDDGAYIAAASALKTYDLSGKLGSITTPTLVMAGAQDPGCTPEAMSAMAEQIEGAHFVTIPDAAHLPMVEHPDIVVDHIQEFCGGLGEDTGLD</sequence>
<organism evidence="1 2">
    <name type="scientific">Brevibacterium linens</name>
    <dbReference type="NCBI Taxonomy" id="1703"/>
    <lineage>
        <taxon>Bacteria</taxon>
        <taxon>Bacillati</taxon>
        <taxon>Actinomycetota</taxon>
        <taxon>Actinomycetes</taxon>
        <taxon>Micrococcales</taxon>
        <taxon>Brevibacteriaceae</taxon>
        <taxon>Brevibacterium</taxon>
    </lineage>
</organism>